<keyword evidence="3" id="KW-1185">Reference proteome</keyword>
<name>A0A021VNJ3_9CELL</name>
<accession>A0A021VNJ3</accession>
<evidence type="ECO:0000256" key="1">
    <source>
        <dbReference type="SAM" id="Phobius"/>
    </source>
</evidence>
<dbReference type="OrthoDB" id="9810847at2"/>
<dbReference type="EMBL" id="AXCW01000183">
    <property type="protein sequence ID" value="EYR62721.1"/>
    <property type="molecule type" value="Genomic_DNA"/>
</dbReference>
<dbReference type="PANTHER" id="PTHR37309">
    <property type="entry name" value="SLR0284 PROTEIN"/>
    <property type="match status" value="1"/>
</dbReference>
<feature type="transmembrane region" description="Helical" evidence="1">
    <location>
        <begin position="33"/>
        <end position="53"/>
    </location>
</feature>
<dbReference type="Proteomes" id="UP000019753">
    <property type="component" value="Unassembled WGS sequence"/>
</dbReference>
<comment type="caution">
    <text evidence="2">The sequence shown here is derived from an EMBL/GenBank/DDBJ whole genome shotgun (WGS) entry which is preliminary data.</text>
</comment>
<dbReference type="AlphaFoldDB" id="A0A021VNJ3"/>
<protein>
    <submittedName>
        <fullName evidence="2">Membrane protein</fullName>
    </submittedName>
</protein>
<evidence type="ECO:0000313" key="2">
    <source>
        <dbReference type="EMBL" id="EYR62721.1"/>
    </source>
</evidence>
<gene>
    <name evidence="2" type="ORF">N866_05705</name>
</gene>
<feature type="transmembrane region" description="Helical" evidence="1">
    <location>
        <begin position="99"/>
        <end position="121"/>
    </location>
</feature>
<keyword evidence="1" id="KW-0812">Transmembrane</keyword>
<organism evidence="2 3">
    <name type="scientific">Actinotalea ferrariae CF5-4</name>
    <dbReference type="NCBI Taxonomy" id="948458"/>
    <lineage>
        <taxon>Bacteria</taxon>
        <taxon>Bacillati</taxon>
        <taxon>Actinomycetota</taxon>
        <taxon>Actinomycetes</taxon>
        <taxon>Micrococcales</taxon>
        <taxon>Cellulomonadaceae</taxon>
        <taxon>Actinotalea</taxon>
    </lineage>
</organism>
<dbReference type="Pfam" id="PF04020">
    <property type="entry name" value="Phage_holin_4_2"/>
    <property type="match status" value="1"/>
</dbReference>
<proteinExistence type="predicted"/>
<dbReference type="PANTHER" id="PTHR37309:SF1">
    <property type="entry name" value="SLR0284 PROTEIN"/>
    <property type="match status" value="1"/>
</dbReference>
<keyword evidence="1" id="KW-0472">Membrane</keyword>
<evidence type="ECO:0000313" key="3">
    <source>
        <dbReference type="Proteomes" id="UP000019753"/>
    </source>
</evidence>
<sequence length="129" mass="13804">MTFLPRVLVNAAAIWLATVLLDGLEVVGGDDTASRVLVFLAVALVFGLVNAVVRPIVAFFSFPLYLVTLGLFTLVVNALMILLTGWLSGLTDYGLRVDGFWTALLAGLLVGVVSFLLSLVVPGARKRRD</sequence>
<dbReference type="InterPro" id="IPR007165">
    <property type="entry name" value="Phage_holin_4_2"/>
</dbReference>
<reference evidence="2 3" key="1">
    <citation type="submission" date="2014-01" db="EMBL/GenBank/DDBJ databases">
        <title>Actinotalea ferrariae CF5-4.</title>
        <authorList>
            <person name="Chen F."/>
            <person name="Li Y."/>
            <person name="Wang G."/>
        </authorList>
    </citation>
    <scope>NUCLEOTIDE SEQUENCE [LARGE SCALE GENOMIC DNA]</scope>
    <source>
        <strain evidence="2 3">CF5-4</strain>
    </source>
</reference>
<feature type="transmembrane region" description="Helical" evidence="1">
    <location>
        <begin position="65"/>
        <end position="87"/>
    </location>
</feature>
<keyword evidence="1" id="KW-1133">Transmembrane helix</keyword>